<reference evidence="1 2" key="1">
    <citation type="journal article" date="2019" name="Int. J. Syst. Evol. Microbiol.">
        <title>The Global Catalogue of Microorganisms (GCM) 10K type strain sequencing project: providing services to taxonomists for standard genome sequencing and annotation.</title>
        <authorList>
            <consortium name="The Broad Institute Genomics Platform"/>
            <consortium name="The Broad Institute Genome Sequencing Center for Infectious Disease"/>
            <person name="Wu L."/>
            <person name="Ma J."/>
        </authorList>
    </citation>
    <scope>NUCLEOTIDE SEQUENCE [LARGE SCALE GENOMIC DNA]</scope>
    <source>
        <strain evidence="1 2">JCM 9731</strain>
    </source>
</reference>
<organism evidence="1 2">
    <name type="scientific">Bacillus carboniphilus</name>
    <dbReference type="NCBI Taxonomy" id="86663"/>
    <lineage>
        <taxon>Bacteria</taxon>
        <taxon>Bacillati</taxon>
        <taxon>Bacillota</taxon>
        <taxon>Bacilli</taxon>
        <taxon>Bacillales</taxon>
        <taxon>Bacillaceae</taxon>
        <taxon>Bacillus</taxon>
    </lineage>
</organism>
<keyword evidence="2" id="KW-1185">Reference proteome</keyword>
<gene>
    <name evidence="1" type="ORF">GCM10008967_00230</name>
</gene>
<evidence type="ECO:0000313" key="2">
    <source>
        <dbReference type="Proteomes" id="UP001500782"/>
    </source>
</evidence>
<evidence type="ECO:0000313" key="1">
    <source>
        <dbReference type="EMBL" id="GAA0313699.1"/>
    </source>
</evidence>
<name>A0ABN0VPE1_9BACI</name>
<dbReference type="RefSeq" id="WP_343795237.1">
    <property type="nucleotide sequence ID" value="NZ_BAAADJ010000001.1"/>
</dbReference>
<comment type="caution">
    <text evidence="1">The sequence shown here is derived from an EMBL/GenBank/DDBJ whole genome shotgun (WGS) entry which is preliminary data.</text>
</comment>
<accession>A0ABN0VPE1</accession>
<sequence>MSAVEKLISNGQEVVNRNKQPGIYSDSYVSGVEYEEWIAKVIFFIDDNRKNIPEFLYNRVIEAAKDAVGNGTEYFDRIIGVLKSLSEREEFQKV</sequence>
<dbReference type="EMBL" id="BAAADJ010000001">
    <property type="protein sequence ID" value="GAA0313699.1"/>
    <property type="molecule type" value="Genomic_DNA"/>
</dbReference>
<dbReference type="Proteomes" id="UP001500782">
    <property type="component" value="Unassembled WGS sequence"/>
</dbReference>
<protein>
    <submittedName>
        <fullName evidence="1">Uncharacterized protein</fullName>
    </submittedName>
</protein>
<proteinExistence type="predicted"/>